<dbReference type="GO" id="GO:0005634">
    <property type="term" value="C:nucleus"/>
    <property type="evidence" value="ECO:0007669"/>
    <property type="project" value="InterPro"/>
</dbReference>
<dbReference type="Proteomes" id="UP000186817">
    <property type="component" value="Unassembled WGS sequence"/>
</dbReference>
<evidence type="ECO:0000313" key="10">
    <source>
        <dbReference type="EMBL" id="OLP92321.1"/>
    </source>
</evidence>
<dbReference type="OrthoDB" id="430606at2759"/>
<dbReference type="Pfam" id="PF04065">
    <property type="entry name" value="Not3"/>
    <property type="match status" value="2"/>
</dbReference>
<evidence type="ECO:0000313" key="11">
    <source>
        <dbReference type="Proteomes" id="UP000186817"/>
    </source>
</evidence>
<comment type="caution">
    <text evidence="10">The sequence shown here is derived from an EMBL/GenBank/DDBJ whole genome shotgun (WGS) entry which is preliminary data.</text>
</comment>
<keyword evidence="3" id="KW-0732">Signal</keyword>
<sequence>MPAVSSRDLGRAAAATCQTAGALLAIQVIRIKRRRGPKNFKDYVPLESSRAEGEDCTRDRFSQKKLPRSIDVVVVGSGIGGLYLAALLAKSGRAVLVLEQRLFENTHYVAGGCTHEFTDKGWTFDTGVHYVGRVEKYGKLLDLVSDEPIKFAQLGSESDGFVYDRIKLGEEIGARHTPPDTALRLQEREKGFNLAALRGARRVFAAGKDLQKRFPEEKEGIEKYVELVTKCNKDLLLGGKFKKLATRTAKEVLDELFSSELLKSILLGQFGDYGMWPSAASFFIHSGIVSHYLEGGYYPVGGPQRISRGLIRTIEKAGGRVLVNAPVARVEVARNRVTGVTLRNGTQIPAPLVVSAAGAEATSKFFPQYTPPRKLQGGISHMYAFLGLRGTAEESQALCKDRLPSLPTPMTMAAAKTQGDIEAMLRKVELEIAEFDGLMENHCQASQQNQREKCEGKMMFAIKKLQRDRAQLATWISDKSVKEKSALTDARSKIEARMMKLTTTLQRDVLAPAFNEIEAMLRKVELGIAEFDGLMENCCQASQPHQREKCEGKMMFSIQTLQRDRAQLSTWISDRSVKEKSALTDARSKIEARMMKFKTLQRDVFATAFNDESEEGHAAEELELSSSNLWALPSPEIEGDLDRYYADPWPMVDSGSLLLFVGFPSAKDPEAAARHPGKSTCVIITEAKEEWFSAWRDAKQGKRGADYEQLKKRFEVSEGLRPGRLAGVEGMWMTGQDVTTNGFAGALMGGRHEQFCVLLLESQSIAASRPPPGPVEPLSMERFVHRGKDGRMLDVDEFEVAKALLAGEVQLLSQEVDSKHLFDLCLQFGHQSTAAAMISHGVPGCVFKGPRSLVPHAAAPAGTAGDPDDIGCQWDCRHWHTCSSCSWGVPEDEGVWMEDWDASFLDAKNSAESAAAMPLFRALLEACRSEASCPTILTEEAMPYLLDVAILIGNAELARSCARRCNCFPLRRWRFQSFARITVDGQCFRTEIREKDVLIAALAAGLTLDTLTFSFCHSPTVANRISLAEAIVLSGDAELWRRVQSLQLQLGPWPTHEVGNDMALFLRERGPCSQGRLNPELLHRAKRAGLALATFQGQLGSVCQACGQPFKPCAVSVLDLAILFGQRDCARLCGAMDIKATKLTLPASLAVPPVWENNRACWCGARLVKIRPADAWINSCSLPEHQAAAAEALRAALQMSFRQVACSAGCGLSQALCHWARRKRVPKDLVKLVLTFAAERPPLLQAFGGREGELLTGGHWWEASSDHQDPQSPQPVVKGAASKVQVESVGVPDMHPAGAAAASSNEARATTPDSTTEKESGPDQNSTNDLLAAIRNSKTDKPPLSGDGVVIFRLGRWATSNLEEINTVLFDATGPLSRLLR</sequence>
<dbReference type="InterPro" id="IPR007207">
    <property type="entry name" value="Not_N"/>
</dbReference>
<evidence type="ECO:0000256" key="7">
    <source>
        <dbReference type="SAM" id="MobiDB-lite"/>
    </source>
</evidence>
<evidence type="ECO:0000256" key="2">
    <source>
        <dbReference type="ARBA" id="ARBA00022630"/>
    </source>
</evidence>
<evidence type="ECO:0000256" key="1">
    <source>
        <dbReference type="ARBA" id="ARBA00005855"/>
    </source>
</evidence>
<dbReference type="SUPFAM" id="SSF51905">
    <property type="entry name" value="FAD/NAD(P)-binding domain"/>
    <property type="match status" value="1"/>
</dbReference>
<dbReference type="PANTHER" id="PTHR46091">
    <property type="entry name" value="BLR7054 PROTEIN"/>
    <property type="match status" value="1"/>
</dbReference>
<keyword evidence="11" id="KW-1185">Reference proteome</keyword>
<protein>
    <submittedName>
        <fullName evidence="10">Putative all-trans-retinol 13,14-reductase</fullName>
    </submittedName>
</protein>
<dbReference type="InterPro" id="IPR002937">
    <property type="entry name" value="Amino_oxidase"/>
</dbReference>
<keyword evidence="6" id="KW-0520">NAD</keyword>
<evidence type="ECO:0000256" key="6">
    <source>
        <dbReference type="ARBA" id="ARBA00023027"/>
    </source>
</evidence>
<feature type="region of interest" description="Disordered" evidence="7">
    <location>
        <begin position="1261"/>
        <end position="1328"/>
    </location>
</feature>
<reference evidence="10 11" key="1">
    <citation type="submission" date="2016-02" db="EMBL/GenBank/DDBJ databases">
        <title>Genome analysis of coral dinoflagellate symbionts highlights evolutionary adaptations to a symbiotic lifestyle.</title>
        <authorList>
            <person name="Aranda M."/>
            <person name="Li Y."/>
            <person name="Liew Y.J."/>
            <person name="Baumgarten S."/>
            <person name="Simakov O."/>
            <person name="Wilson M."/>
            <person name="Piel J."/>
            <person name="Ashoor H."/>
            <person name="Bougouffa S."/>
            <person name="Bajic V.B."/>
            <person name="Ryu T."/>
            <person name="Ravasi T."/>
            <person name="Bayer T."/>
            <person name="Micklem G."/>
            <person name="Kim H."/>
            <person name="Bhak J."/>
            <person name="Lajeunesse T.C."/>
            <person name="Voolstra C.R."/>
        </authorList>
    </citation>
    <scope>NUCLEOTIDE SEQUENCE [LARGE SCALE GENOMIC DNA]</scope>
    <source>
        <strain evidence="10 11">CCMP2467</strain>
    </source>
</reference>
<dbReference type="InterPro" id="IPR036188">
    <property type="entry name" value="FAD/NAD-bd_sf"/>
</dbReference>
<evidence type="ECO:0000256" key="5">
    <source>
        <dbReference type="ARBA" id="ARBA00022857"/>
    </source>
</evidence>
<comment type="similarity">
    <text evidence="1">Belongs to the carotenoid/retinoid oxidoreductase family. CrtISO subfamily.</text>
</comment>
<keyword evidence="5" id="KW-0521">NADP</keyword>
<dbReference type="Gene3D" id="3.50.50.60">
    <property type="entry name" value="FAD/NAD(P)-binding domain"/>
    <property type="match status" value="2"/>
</dbReference>
<evidence type="ECO:0000256" key="3">
    <source>
        <dbReference type="ARBA" id="ARBA00022729"/>
    </source>
</evidence>
<dbReference type="InterPro" id="IPR052206">
    <property type="entry name" value="Retinol_saturase"/>
</dbReference>
<evidence type="ECO:0000259" key="9">
    <source>
        <dbReference type="Pfam" id="PF04065"/>
    </source>
</evidence>
<keyword evidence="2" id="KW-0285">Flavoprotein</keyword>
<name>A0A1Q9DAY3_SYMMI</name>
<organism evidence="10 11">
    <name type="scientific">Symbiodinium microadriaticum</name>
    <name type="common">Dinoflagellate</name>
    <name type="synonym">Zooxanthella microadriatica</name>
    <dbReference type="NCBI Taxonomy" id="2951"/>
    <lineage>
        <taxon>Eukaryota</taxon>
        <taxon>Sar</taxon>
        <taxon>Alveolata</taxon>
        <taxon>Dinophyceae</taxon>
        <taxon>Suessiales</taxon>
        <taxon>Symbiodiniaceae</taxon>
        <taxon>Symbiodinium</taxon>
    </lineage>
</organism>
<dbReference type="PANTHER" id="PTHR46091:SF3">
    <property type="entry name" value="AMINE OXIDASE DOMAIN-CONTAINING PROTEIN"/>
    <property type="match status" value="1"/>
</dbReference>
<feature type="compositionally biased region" description="Low complexity" evidence="7">
    <location>
        <begin position="1297"/>
        <end position="1309"/>
    </location>
</feature>
<feature type="domain" description="Amine oxidase" evidence="8">
    <location>
        <begin position="79"/>
        <end position="374"/>
    </location>
</feature>
<accession>A0A1Q9DAY3</accession>
<dbReference type="GO" id="GO:0006355">
    <property type="term" value="P:regulation of DNA-templated transcription"/>
    <property type="evidence" value="ECO:0007669"/>
    <property type="project" value="InterPro"/>
</dbReference>
<evidence type="ECO:0000256" key="4">
    <source>
        <dbReference type="ARBA" id="ARBA00022827"/>
    </source>
</evidence>
<dbReference type="EMBL" id="LSRX01000626">
    <property type="protein sequence ID" value="OLP92321.1"/>
    <property type="molecule type" value="Genomic_DNA"/>
</dbReference>
<keyword evidence="4" id="KW-0274">FAD</keyword>
<evidence type="ECO:0000259" key="8">
    <source>
        <dbReference type="Pfam" id="PF01593"/>
    </source>
</evidence>
<gene>
    <name evidence="10" type="primary">retsat</name>
    <name evidence="10" type="ORF">AK812_SmicGene25882</name>
</gene>
<feature type="domain" description="CCR4-Not complex component Not N-terminal" evidence="9">
    <location>
        <begin position="515"/>
        <end position="621"/>
    </location>
</feature>
<proteinExistence type="inferred from homology"/>
<feature type="domain" description="CCR4-Not complex component Not N-terminal" evidence="9">
    <location>
        <begin position="415"/>
        <end position="500"/>
    </location>
</feature>
<dbReference type="Pfam" id="PF01593">
    <property type="entry name" value="Amino_oxidase"/>
    <property type="match status" value="1"/>
</dbReference>
<dbReference type="GO" id="GO:0016491">
    <property type="term" value="F:oxidoreductase activity"/>
    <property type="evidence" value="ECO:0007669"/>
    <property type="project" value="InterPro"/>
</dbReference>